<proteinExistence type="inferred from homology"/>
<evidence type="ECO:0000256" key="5">
    <source>
        <dbReference type="ARBA" id="ARBA00023136"/>
    </source>
</evidence>
<comment type="subcellular location">
    <subcellularLocation>
        <location evidence="1">Cell membrane</location>
    </subcellularLocation>
    <subcellularLocation>
        <location evidence="2">Cytoplasm</location>
        <location evidence="2">Cytosol</location>
    </subcellularLocation>
</comment>
<evidence type="ECO:0000313" key="8">
    <source>
        <dbReference type="Proteomes" id="UP001291623"/>
    </source>
</evidence>
<name>A0AAE1SY08_9SOLA</name>
<accession>A0AAE1SY08</accession>
<evidence type="ECO:0000256" key="1">
    <source>
        <dbReference type="ARBA" id="ARBA00004236"/>
    </source>
</evidence>
<evidence type="ECO:0000256" key="6">
    <source>
        <dbReference type="ARBA" id="ARBA00034482"/>
    </source>
</evidence>
<keyword evidence="3" id="KW-1003">Cell membrane</keyword>
<comment type="caution">
    <text evidence="7">The sequence shown here is derived from an EMBL/GenBank/DDBJ whole genome shotgun (WGS) entry which is preliminary data.</text>
</comment>
<evidence type="ECO:0000313" key="7">
    <source>
        <dbReference type="EMBL" id="KAK4377192.1"/>
    </source>
</evidence>
<organism evidence="7 8">
    <name type="scientific">Anisodus tanguticus</name>
    <dbReference type="NCBI Taxonomy" id="243964"/>
    <lineage>
        <taxon>Eukaryota</taxon>
        <taxon>Viridiplantae</taxon>
        <taxon>Streptophyta</taxon>
        <taxon>Embryophyta</taxon>
        <taxon>Tracheophyta</taxon>
        <taxon>Spermatophyta</taxon>
        <taxon>Magnoliopsida</taxon>
        <taxon>eudicotyledons</taxon>
        <taxon>Gunneridae</taxon>
        <taxon>Pentapetalae</taxon>
        <taxon>asterids</taxon>
        <taxon>lamiids</taxon>
        <taxon>Solanales</taxon>
        <taxon>Solanaceae</taxon>
        <taxon>Solanoideae</taxon>
        <taxon>Hyoscyameae</taxon>
        <taxon>Anisodus</taxon>
    </lineage>
</organism>
<keyword evidence="8" id="KW-1185">Reference proteome</keyword>
<keyword evidence="4" id="KW-0963">Cytoplasm</keyword>
<dbReference type="GO" id="GO:0005829">
    <property type="term" value="C:cytosol"/>
    <property type="evidence" value="ECO:0007669"/>
    <property type="project" value="UniProtKB-SubCell"/>
</dbReference>
<evidence type="ECO:0000256" key="2">
    <source>
        <dbReference type="ARBA" id="ARBA00004514"/>
    </source>
</evidence>
<keyword evidence="5" id="KW-0472">Membrane</keyword>
<dbReference type="PANTHER" id="PTHR31220:SF1">
    <property type="entry name" value="GH21176P"/>
    <property type="match status" value="1"/>
</dbReference>
<sequence length="200" mass="22215">MVDVVADVCTLSSLRRNVPKLLNVVLSPRKSNLEKSNRGGILDSQNSSHPLVEVLSPILEHQITVKSTKRGCIVGVALDCYYKQITHMPNWFKLDFCRFDADWAGQDCPCVSEFDEADGNSESSVAISDEELEGAMENLGIEDGYDELRPRGARIPLPWELLQHMIRILGHCLLGPLNGEDTASVAVKRLYSRASHELNP</sequence>
<dbReference type="GO" id="GO:0005886">
    <property type="term" value="C:plasma membrane"/>
    <property type="evidence" value="ECO:0007669"/>
    <property type="project" value="UniProtKB-SubCell"/>
</dbReference>
<dbReference type="AlphaFoldDB" id="A0AAE1SY08"/>
<evidence type="ECO:0000256" key="4">
    <source>
        <dbReference type="ARBA" id="ARBA00022490"/>
    </source>
</evidence>
<evidence type="ECO:0000256" key="3">
    <source>
        <dbReference type="ARBA" id="ARBA00022475"/>
    </source>
</evidence>
<dbReference type="PANTHER" id="PTHR31220">
    <property type="entry name" value="HYCCIN RELATED"/>
    <property type="match status" value="1"/>
</dbReference>
<dbReference type="GO" id="GO:0072659">
    <property type="term" value="P:protein localization to plasma membrane"/>
    <property type="evidence" value="ECO:0007669"/>
    <property type="project" value="TreeGrafter"/>
</dbReference>
<dbReference type="GO" id="GO:0046854">
    <property type="term" value="P:phosphatidylinositol phosphate biosynthetic process"/>
    <property type="evidence" value="ECO:0007669"/>
    <property type="project" value="TreeGrafter"/>
</dbReference>
<dbReference type="EMBL" id="JAVYJV010000002">
    <property type="protein sequence ID" value="KAK4377192.1"/>
    <property type="molecule type" value="Genomic_DNA"/>
</dbReference>
<gene>
    <name evidence="7" type="ORF">RND71_003488</name>
</gene>
<reference evidence="7" key="1">
    <citation type="submission" date="2023-12" db="EMBL/GenBank/DDBJ databases">
        <title>Genome assembly of Anisodus tanguticus.</title>
        <authorList>
            <person name="Wang Y.-J."/>
        </authorList>
    </citation>
    <scope>NUCLEOTIDE SEQUENCE</scope>
    <source>
        <strain evidence="7">KB-2021</strain>
        <tissue evidence="7">Leaf</tissue>
    </source>
</reference>
<dbReference type="Proteomes" id="UP001291623">
    <property type="component" value="Unassembled WGS sequence"/>
</dbReference>
<protein>
    <submittedName>
        <fullName evidence="7">Uncharacterized protein</fullName>
    </submittedName>
</protein>
<dbReference type="InterPro" id="IPR018619">
    <property type="entry name" value="Hyccin"/>
</dbReference>
<comment type="similarity">
    <text evidence="6">Belongs to the Hyccin family.</text>
</comment>
<dbReference type="Pfam" id="PF09790">
    <property type="entry name" value="Hyccin"/>
    <property type="match status" value="1"/>
</dbReference>